<accession>A0A0A9DRH0</accession>
<reference evidence="2" key="1">
    <citation type="submission" date="2014-09" db="EMBL/GenBank/DDBJ databases">
        <authorList>
            <person name="Magalhaes I.L.F."/>
            <person name="Oliveira U."/>
            <person name="Santos F.R."/>
            <person name="Vidigal T.H.D.A."/>
            <person name="Brescovit A.D."/>
            <person name="Santos A.J."/>
        </authorList>
    </citation>
    <scope>NUCLEOTIDE SEQUENCE</scope>
    <source>
        <tissue evidence="2">Shoot tissue taken approximately 20 cm above the soil surface</tissue>
    </source>
</reference>
<proteinExistence type="predicted"/>
<evidence type="ECO:0000313" key="2">
    <source>
        <dbReference type="EMBL" id="JAD91134.1"/>
    </source>
</evidence>
<sequence length="56" mass="5569">MSASQAGQSAAASALQVTAAGACSQTSQSHTRACRDPAPCARASHLAQRNAASARQ</sequence>
<name>A0A0A9DRH0_ARUDO</name>
<feature type="region of interest" description="Disordered" evidence="1">
    <location>
        <begin position="26"/>
        <end position="56"/>
    </location>
</feature>
<dbReference type="EMBL" id="GBRH01206761">
    <property type="protein sequence ID" value="JAD91134.1"/>
    <property type="molecule type" value="Transcribed_RNA"/>
</dbReference>
<organism evidence="2">
    <name type="scientific">Arundo donax</name>
    <name type="common">Giant reed</name>
    <name type="synonym">Donax arundinaceus</name>
    <dbReference type="NCBI Taxonomy" id="35708"/>
    <lineage>
        <taxon>Eukaryota</taxon>
        <taxon>Viridiplantae</taxon>
        <taxon>Streptophyta</taxon>
        <taxon>Embryophyta</taxon>
        <taxon>Tracheophyta</taxon>
        <taxon>Spermatophyta</taxon>
        <taxon>Magnoliopsida</taxon>
        <taxon>Liliopsida</taxon>
        <taxon>Poales</taxon>
        <taxon>Poaceae</taxon>
        <taxon>PACMAD clade</taxon>
        <taxon>Arundinoideae</taxon>
        <taxon>Arundineae</taxon>
        <taxon>Arundo</taxon>
    </lineage>
</organism>
<evidence type="ECO:0000256" key="1">
    <source>
        <dbReference type="SAM" id="MobiDB-lite"/>
    </source>
</evidence>
<dbReference type="AlphaFoldDB" id="A0A0A9DRH0"/>
<reference evidence="2" key="2">
    <citation type="journal article" date="2015" name="Data Brief">
        <title>Shoot transcriptome of the giant reed, Arundo donax.</title>
        <authorList>
            <person name="Barrero R.A."/>
            <person name="Guerrero F.D."/>
            <person name="Moolhuijzen P."/>
            <person name="Goolsby J.A."/>
            <person name="Tidwell J."/>
            <person name="Bellgard S.E."/>
            <person name="Bellgard M.I."/>
        </authorList>
    </citation>
    <scope>NUCLEOTIDE SEQUENCE</scope>
    <source>
        <tissue evidence="2">Shoot tissue taken approximately 20 cm above the soil surface</tissue>
    </source>
</reference>
<protein>
    <submittedName>
        <fullName evidence="2">Uncharacterized protein</fullName>
    </submittedName>
</protein>